<dbReference type="Pfam" id="PF02458">
    <property type="entry name" value="Transferase"/>
    <property type="match status" value="1"/>
</dbReference>
<dbReference type="Gene3D" id="3.30.559.10">
    <property type="entry name" value="Chloramphenicol acetyltransferase-like domain"/>
    <property type="match status" value="1"/>
</dbReference>
<comment type="caution">
    <text evidence="4">The sequence shown here is derived from an EMBL/GenBank/DDBJ whole genome shotgun (WGS) entry which is preliminary data.</text>
</comment>
<comment type="similarity">
    <text evidence="1">Belongs to the plant acyltransferase family.</text>
</comment>
<evidence type="ECO:0000313" key="5">
    <source>
        <dbReference type="Proteomes" id="UP001180020"/>
    </source>
</evidence>
<dbReference type="AlphaFoldDB" id="A0AAV9F1R8"/>
<gene>
    <name evidence="4" type="ORF">QJS10_CPB04g01715</name>
</gene>
<dbReference type="EMBL" id="JAUJYO010000004">
    <property type="protein sequence ID" value="KAK1319124.1"/>
    <property type="molecule type" value="Genomic_DNA"/>
</dbReference>
<dbReference type="InterPro" id="IPR023213">
    <property type="entry name" value="CAT-like_dom_sf"/>
</dbReference>
<keyword evidence="5" id="KW-1185">Reference proteome</keyword>
<organism evidence="4 5">
    <name type="scientific">Acorus calamus</name>
    <name type="common">Sweet flag</name>
    <dbReference type="NCBI Taxonomy" id="4465"/>
    <lineage>
        <taxon>Eukaryota</taxon>
        <taxon>Viridiplantae</taxon>
        <taxon>Streptophyta</taxon>
        <taxon>Embryophyta</taxon>
        <taxon>Tracheophyta</taxon>
        <taxon>Spermatophyta</taxon>
        <taxon>Magnoliopsida</taxon>
        <taxon>Liliopsida</taxon>
        <taxon>Acoraceae</taxon>
        <taxon>Acorus</taxon>
    </lineage>
</organism>
<proteinExistence type="inferred from homology"/>
<evidence type="ECO:0000256" key="2">
    <source>
        <dbReference type="ARBA" id="ARBA00022679"/>
    </source>
</evidence>
<evidence type="ECO:0000256" key="1">
    <source>
        <dbReference type="ARBA" id="ARBA00009861"/>
    </source>
</evidence>
<name>A0AAV9F1R8_ACOCL</name>
<dbReference type="PANTHER" id="PTHR31642:SF189">
    <property type="entry name" value="ACYLTRANSFERASE GLAUCE"/>
    <property type="match status" value="1"/>
</dbReference>
<dbReference type="PANTHER" id="PTHR31642">
    <property type="entry name" value="TRICHOTHECENE 3-O-ACETYLTRANSFERASE"/>
    <property type="match status" value="1"/>
</dbReference>
<protein>
    <submittedName>
        <fullName evidence="4">Uncharacterized protein</fullName>
    </submittedName>
</protein>
<dbReference type="GO" id="GO:0016747">
    <property type="term" value="F:acyltransferase activity, transferring groups other than amino-acyl groups"/>
    <property type="evidence" value="ECO:0007669"/>
    <property type="project" value="TreeGrafter"/>
</dbReference>
<evidence type="ECO:0000256" key="3">
    <source>
        <dbReference type="ARBA" id="ARBA00023315"/>
    </source>
</evidence>
<keyword evidence="2" id="KW-0808">Transferase</keyword>
<reference evidence="4" key="1">
    <citation type="journal article" date="2023" name="Nat. Commun.">
        <title>Diploid and tetraploid genomes of Acorus and the evolution of monocots.</title>
        <authorList>
            <person name="Ma L."/>
            <person name="Liu K.W."/>
            <person name="Li Z."/>
            <person name="Hsiao Y.Y."/>
            <person name="Qi Y."/>
            <person name="Fu T."/>
            <person name="Tang G.D."/>
            <person name="Zhang D."/>
            <person name="Sun W.H."/>
            <person name="Liu D.K."/>
            <person name="Li Y."/>
            <person name="Chen G.Z."/>
            <person name="Liu X.D."/>
            <person name="Liao X.Y."/>
            <person name="Jiang Y.T."/>
            <person name="Yu X."/>
            <person name="Hao Y."/>
            <person name="Huang J."/>
            <person name="Zhao X.W."/>
            <person name="Ke S."/>
            <person name="Chen Y.Y."/>
            <person name="Wu W.L."/>
            <person name="Hsu J.L."/>
            <person name="Lin Y.F."/>
            <person name="Huang M.D."/>
            <person name="Li C.Y."/>
            <person name="Huang L."/>
            <person name="Wang Z.W."/>
            <person name="Zhao X."/>
            <person name="Zhong W.Y."/>
            <person name="Peng D.H."/>
            <person name="Ahmad S."/>
            <person name="Lan S."/>
            <person name="Zhang J.S."/>
            <person name="Tsai W.C."/>
            <person name="Van de Peer Y."/>
            <person name="Liu Z.J."/>
        </authorList>
    </citation>
    <scope>NUCLEOTIDE SEQUENCE</scope>
    <source>
        <strain evidence="4">CP</strain>
    </source>
</reference>
<evidence type="ECO:0000313" key="4">
    <source>
        <dbReference type="EMBL" id="KAK1319124.1"/>
    </source>
</evidence>
<reference evidence="4" key="2">
    <citation type="submission" date="2023-06" db="EMBL/GenBank/DDBJ databases">
        <authorList>
            <person name="Ma L."/>
            <person name="Liu K.-W."/>
            <person name="Li Z."/>
            <person name="Hsiao Y.-Y."/>
            <person name="Qi Y."/>
            <person name="Fu T."/>
            <person name="Tang G."/>
            <person name="Zhang D."/>
            <person name="Sun W.-H."/>
            <person name="Liu D.-K."/>
            <person name="Li Y."/>
            <person name="Chen G.-Z."/>
            <person name="Liu X.-D."/>
            <person name="Liao X.-Y."/>
            <person name="Jiang Y.-T."/>
            <person name="Yu X."/>
            <person name="Hao Y."/>
            <person name="Huang J."/>
            <person name="Zhao X.-W."/>
            <person name="Ke S."/>
            <person name="Chen Y.-Y."/>
            <person name="Wu W.-L."/>
            <person name="Hsu J.-L."/>
            <person name="Lin Y.-F."/>
            <person name="Huang M.-D."/>
            <person name="Li C.-Y."/>
            <person name="Huang L."/>
            <person name="Wang Z.-W."/>
            <person name="Zhao X."/>
            <person name="Zhong W.-Y."/>
            <person name="Peng D.-H."/>
            <person name="Ahmad S."/>
            <person name="Lan S."/>
            <person name="Zhang J.-S."/>
            <person name="Tsai W.-C."/>
            <person name="Van De Peer Y."/>
            <person name="Liu Z.-J."/>
        </authorList>
    </citation>
    <scope>NUCLEOTIDE SEQUENCE</scope>
    <source>
        <strain evidence="4">CP</strain>
        <tissue evidence="4">Leaves</tissue>
    </source>
</reference>
<keyword evidence="3" id="KW-0012">Acyltransferase</keyword>
<accession>A0AAV9F1R8</accession>
<dbReference type="Proteomes" id="UP001180020">
    <property type="component" value="Unassembled WGS sequence"/>
</dbReference>
<sequence length="149" mass="16702">MESLPQELPKDLKITIKSTSLVHPPPLTLERRRYMFLSNIDQLFNFDMKTLHFFSAVESFPPSVICDVIEQALQQLLVPYDFLAGRLSPDPVKGRLVVDCNGVGAGFVIALSEMTLKEIGELTYPSPAFKDLVPTRSVKGLEDWPLIVI</sequence>
<dbReference type="InterPro" id="IPR050317">
    <property type="entry name" value="Plant_Fungal_Acyltransferase"/>
</dbReference>